<accession>A0ABY8LUY2</accession>
<protein>
    <submittedName>
        <fullName evidence="2">DUF2779 domain-containing protein</fullName>
    </submittedName>
</protein>
<dbReference type="EMBL" id="CP122979">
    <property type="protein sequence ID" value="WGI37041.1"/>
    <property type="molecule type" value="Genomic_DNA"/>
</dbReference>
<dbReference type="Proteomes" id="UP001179842">
    <property type="component" value="Chromosome"/>
</dbReference>
<dbReference type="Pfam" id="PF11074">
    <property type="entry name" value="DUF2779"/>
    <property type="match status" value="1"/>
</dbReference>
<reference evidence="2" key="1">
    <citation type="submission" date="2023-04" db="EMBL/GenBank/DDBJ databases">
        <title>Completed genome of Mycoplasma lagogenitalium type strain 12MS.</title>
        <authorList>
            <person name="Spergser J."/>
        </authorList>
    </citation>
    <scope>NUCLEOTIDE SEQUENCE</scope>
    <source>
        <strain evidence="2">12MS</strain>
    </source>
</reference>
<dbReference type="NCBIfam" id="NF045869">
    <property type="entry name" value="UU173_fam"/>
    <property type="match status" value="1"/>
</dbReference>
<evidence type="ECO:0000313" key="3">
    <source>
        <dbReference type="Proteomes" id="UP001179842"/>
    </source>
</evidence>
<evidence type="ECO:0000259" key="1">
    <source>
        <dbReference type="Pfam" id="PF11074"/>
    </source>
</evidence>
<evidence type="ECO:0000313" key="2">
    <source>
        <dbReference type="EMBL" id="WGI37041.1"/>
    </source>
</evidence>
<keyword evidence="3" id="KW-1185">Reference proteome</keyword>
<organism evidence="2 3">
    <name type="scientific">Mesomycoplasma lagogenitalium</name>
    <dbReference type="NCBI Taxonomy" id="171286"/>
    <lineage>
        <taxon>Bacteria</taxon>
        <taxon>Bacillati</taxon>
        <taxon>Mycoplasmatota</taxon>
        <taxon>Mycoplasmoidales</taxon>
        <taxon>Metamycoplasmataceae</taxon>
        <taxon>Mesomycoplasma</taxon>
    </lineage>
</organism>
<name>A0ABY8LUY2_9BACT</name>
<gene>
    <name evidence="2" type="ORF">QEG99_02035</name>
</gene>
<sequence>MNKEYITYNHFLKLNTSQKYFIWNKLPIDKLNNEIDSEENLETFWDFNHQIDIESELDVSMVETRASVFLEVERAFENKITNLYGIENVYVVRSKTTESAIIETKEALLANKYKCILYPVFEYKNAIAKPTLIDLEKNKLSNLKLSTSTKRKDILKPYWDFWITKQSLKIDDISYYLIKINENPIKDAKDFTEIFCINTNKSKKVFTDKQKKELEKTNDLFFYKTLLTQQGITYKEYKKFSNNFRNFDNNLFNIISSRTIEGVSKKDSFFQIIEINDAIEQINEAKKISDYQEISELDNTIFDSNSQFDQLLKISEPSLYGYSGTIFKKDKIIDLINNKHFNSIDNQLQDFYLYKMLKENKILVFKDSEVEKHLENLNNINKRIIWYDFEGFSLPYSPMNGIQPYQQMVFQLSIKETYKGKITENTFDSENVVYDPQKISAQTFVEIITRIYANKADYYVVFNQGYENTRIREMLKIIENEDPKNYLKIKDYVLWIKNNTIDLADFFSGYSEKNKNLPFIFIPELKGFYSIKKIEKYITKHNINLNHLITPYSELEIQNGVSAMSKAIARYIGSIGDKEWNEVKKELKKYCENDVMAMIMVHDFINWIIKKSN</sequence>
<dbReference type="InterPro" id="IPR021301">
    <property type="entry name" value="DUF2779"/>
</dbReference>
<proteinExistence type="predicted"/>
<dbReference type="RefSeq" id="WP_280102344.1">
    <property type="nucleotide sequence ID" value="NZ_CP122979.1"/>
</dbReference>
<feature type="domain" description="DUF2779" evidence="1">
    <location>
        <begin position="385"/>
        <end position="530"/>
    </location>
</feature>